<keyword evidence="3" id="KW-1185">Reference proteome</keyword>
<evidence type="ECO:0000313" key="2">
    <source>
        <dbReference type="EMBL" id="KIK40520.1"/>
    </source>
</evidence>
<feature type="compositionally biased region" description="Polar residues" evidence="1">
    <location>
        <begin position="1"/>
        <end position="26"/>
    </location>
</feature>
<dbReference type="EMBL" id="KN835299">
    <property type="protein sequence ID" value="KIK40520.1"/>
    <property type="molecule type" value="Genomic_DNA"/>
</dbReference>
<proteinExistence type="predicted"/>
<evidence type="ECO:0000256" key="1">
    <source>
        <dbReference type="SAM" id="MobiDB-lite"/>
    </source>
</evidence>
<dbReference type="AlphaFoldDB" id="A0A0C9ZRX3"/>
<dbReference type="HOGENOM" id="CLU_035160_1_0_1"/>
<sequence>MTHHLSSYTTTPTHRCTEGFSQNTEGPKNERTTRLHNTIAGYLDKQKMKIEALSRAQSVTPKQINDIIGSQTHYRTSRKSQLINVLVHAKAKEVNADLPVGSCHSLAELRNRVANDPEIKSLTQDEKAAYIMALEEDCKKKVVSVQANNLAAAQDVLTTTDKIVKEDNFWEDVYEHPMADFLRQYEQWACTQNQNLNECDSLEAVRKQVWKLILWGLVSITGKKFIVMNYTNYETAIVEAYGVRLIGWPEGVKFISPSNIGTVVHKPRKKCSDAGVARKRKSKDIKEGKRGPCSASSSPKSAEFIDSSDKEEDE</sequence>
<name>A0A0C9ZRX3_9AGAM</name>
<dbReference type="STRING" id="930992.A0A0C9ZRX3"/>
<protein>
    <submittedName>
        <fullName evidence="2">Uncharacterized protein</fullName>
    </submittedName>
</protein>
<feature type="region of interest" description="Disordered" evidence="1">
    <location>
        <begin position="271"/>
        <end position="314"/>
    </location>
</feature>
<reference evidence="3" key="2">
    <citation type="submission" date="2015-01" db="EMBL/GenBank/DDBJ databases">
        <title>Evolutionary Origins and Diversification of the Mycorrhizal Mutualists.</title>
        <authorList>
            <consortium name="DOE Joint Genome Institute"/>
            <consortium name="Mycorrhizal Genomics Consortium"/>
            <person name="Kohler A."/>
            <person name="Kuo A."/>
            <person name="Nagy L.G."/>
            <person name="Floudas D."/>
            <person name="Copeland A."/>
            <person name="Barry K.W."/>
            <person name="Cichocki N."/>
            <person name="Veneault-Fourrey C."/>
            <person name="LaButti K."/>
            <person name="Lindquist E.A."/>
            <person name="Lipzen A."/>
            <person name="Lundell T."/>
            <person name="Morin E."/>
            <person name="Murat C."/>
            <person name="Riley R."/>
            <person name="Ohm R."/>
            <person name="Sun H."/>
            <person name="Tunlid A."/>
            <person name="Henrissat B."/>
            <person name="Grigoriev I.V."/>
            <person name="Hibbett D.S."/>
            <person name="Martin F."/>
        </authorList>
    </citation>
    <scope>NUCLEOTIDE SEQUENCE [LARGE SCALE GENOMIC DNA]</scope>
    <source>
        <strain evidence="3">UH-Slu-Lm8-n1</strain>
    </source>
</reference>
<dbReference type="Proteomes" id="UP000054485">
    <property type="component" value="Unassembled WGS sequence"/>
</dbReference>
<evidence type="ECO:0000313" key="3">
    <source>
        <dbReference type="Proteomes" id="UP000054485"/>
    </source>
</evidence>
<dbReference type="InParanoid" id="A0A0C9ZRX3"/>
<dbReference type="OrthoDB" id="3223825at2759"/>
<accession>A0A0C9ZRX3</accession>
<reference evidence="2 3" key="1">
    <citation type="submission" date="2014-04" db="EMBL/GenBank/DDBJ databases">
        <authorList>
            <consortium name="DOE Joint Genome Institute"/>
            <person name="Kuo A."/>
            <person name="Ruytinx J."/>
            <person name="Rineau F."/>
            <person name="Colpaert J."/>
            <person name="Kohler A."/>
            <person name="Nagy L.G."/>
            <person name="Floudas D."/>
            <person name="Copeland A."/>
            <person name="Barry K.W."/>
            <person name="Cichocki N."/>
            <person name="Veneault-Fourrey C."/>
            <person name="LaButti K."/>
            <person name="Lindquist E.A."/>
            <person name="Lipzen A."/>
            <person name="Lundell T."/>
            <person name="Morin E."/>
            <person name="Murat C."/>
            <person name="Sun H."/>
            <person name="Tunlid A."/>
            <person name="Henrissat B."/>
            <person name="Grigoriev I.V."/>
            <person name="Hibbett D.S."/>
            <person name="Martin F."/>
            <person name="Nordberg H.P."/>
            <person name="Cantor M.N."/>
            <person name="Hua S.X."/>
        </authorList>
    </citation>
    <scope>NUCLEOTIDE SEQUENCE [LARGE SCALE GENOMIC DNA]</scope>
    <source>
        <strain evidence="2 3">UH-Slu-Lm8-n1</strain>
    </source>
</reference>
<feature type="region of interest" description="Disordered" evidence="1">
    <location>
        <begin position="1"/>
        <end position="31"/>
    </location>
</feature>
<organism evidence="2 3">
    <name type="scientific">Suillus luteus UH-Slu-Lm8-n1</name>
    <dbReference type="NCBI Taxonomy" id="930992"/>
    <lineage>
        <taxon>Eukaryota</taxon>
        <taxon>Fungi</taxon>
        <taxon>Dikarya</taxon>
        <taxon>Basidiomycota</taxon>
        <taxon>Agaricomycotina</taxon>
        <taxon>Agaricomycetes</taxon>
        <taxon>Agaricomycetidae</taxon>
        <taxon>Boletales</taxon>
        <taxon>Suillineae</taxon>
        <taxon>Suillaceae</taxon>
        <taxon>Suillus</taxon>
    </lineage>
</organism>
<gene>
    <name evidence="2" type="ORF">CY34DRAFT_24772</name>
</gene>